<name>A0A4Y3WCW7_NITWI</name>
<feature type="domain" description="Glycosyltransferase 2-like" evidence="5">
    <location>
        <begin position="245"/>
        <end position="361"/>
    </location>
</feature>
<dbReference type="InterPro" id="IPR001173">
    <property type="entry name" value="Glyco_trans_2-like"/>
</dbReference>
<dbReference type="RefSeq" id="WP_141382831.1">
    <property type="nucleotide sequence ID" value="NZ_BJNF01000025.1"/>
</dbReference>
<feature type="region of interest" description="Disordered" evidence="4">
    <location>
        <begin position="219"/>
        <end position="244"/>
    </location>
</feature>
<dbReference type="Gene3D" id="3.90.550.10">
    <property type="entry name" value="Spore Coat Polysaccharide Biosynthesis Protein SpsA, Chain A"/>
    <property type="match status" value="1"/>
</dbReference>
<feature type="compositionally biased region" description="Low complexity" evidence="4">
    <location>
        <begin position="219"/>
        <end position="234"/>
    </location>
</feature>
<dbReference type="AlphaFoldDB" id="A0A4Y3WCW7"/>
<organism evidence="6 7">
    <name type="scientific">Nitrobacter winogradskyi</name>
    <name type="common">Nitrobacter agilis</name>
    <dbReference type="NCBI Taxonomy" id="913"/>
    <lineage>
        <taxon>Bacteria</taxon>
        <taxon>Pseudomonadati</taxon>
        <taxon>Pseudomonadota</taxon>
        <taxon>Alphaproteobacteria</taxon>
        <taxon>Hyphomicrobiales</taxon>
        <taxon>Nitrobacteraceae</taxon>
        <taxon>Nitrobacter</taxon>
    </lineage>
</organism>
<evidence type="ECO:0000256" key="3">
    <source>
        <dbReference type="ARBA" id="ARBA00022679"/>
    </source>
</evidence>
<comment type="similarity">
    <text evidence="1">Belongs to the glycosyltransferase 2 family.</text>
</comment>
<evidence type="ECO:0000259" key="5">
    <source>
        <dbReference type="Pfam" id="PF00535"/>
    </source>
</evidence>
<dbReference type="Pfam" id="PF00535">
    <property type="entry name" value="Glycos_transf_2"/>
    <property type="match status" value="1"/>
</dbReference>
<dbReference type="Proteomes" id="UP000318825">
    <property type="component" value="Unassembled WGS sequence"/>
</dbReference>
<dbReference type="InterPro" id="IPR029044">
    <property type="entry name" value="Nucleotide-diphossugar_trans"/>
</dbReference>
<evidence type="ECO:0000256" key="2">
    <source>
        <dbReference type="ARBA" id="ARBA00022676"/>
    </source>
</evidence>
<dbReference type="GO" id="GO:0016757">
    <property type="term" value="F:glycosyltransferase activity"/>
    <property type="evidence" value="ECO:0007669"/>
    <property type="project" value="UniProtKB-KW"/>
</dbReference>
<keyword evidence="3" id="KW-0808">Transferase</keyword>
<evidence type="ECO:0000313" key="7">
    <source>
        <dbReference type="Proteomes" id="UP000318825"/>
    </source>
</evidence>
<reference evidence="6 7" key="1">
    <citation type="submission" date="2019-06" db="EMBL/GenBank/DDBJ databases">
        <title>Whole genome shotgun sequence of Nitrobacter winogradskyi NBRC 14297.</title>
        <authorList>
            <person name="Hosoyama A."/>
            <person name="Uohara A."/>
            <person name="Ohji S."/>
            <person name="Ichikawa N."/>
        </authorList>
    </citation>
    <scope>NUCLEOTIDE SEQUENCE [LARGE SCALE GENOMIC DNA]</scope>
    <source>
        <strain evidence="6 7">NBRC 14297</strain>
    </source>
</reference>
<accession>A0A4Y3WCW7</accession>
<dbReference type="SUPFAM" id="SSF48452">
    <property type="entry name" value="TPR-like"/>
    <property type="match status" value="1"/>
</dbReference>
<evidence type="ECO:0000256" key="4">
    <source>
        <dbReference type="SAM" id="MobiDB-lite"/>
    </source>
</evidence>
<dbReference type="EMBL" id="BJNF01000025">
    <property type="protein sequence ID" value="GEC15086.1"/>
    <property type="molecule type" value="Genomic_DNA"/>
</dbReference>
<protein>
    <recommendedName>
        <fullName evidence="5">Glycosyltransferase 2-like domain-containing protein</fullName>
    </recommendedName>
</protein>
<proteinExistence type="inferred from homology"/>
<dbReference type="PANTHER" id="PTHR43179:SF12">
    <property type="entry name" value="GALACTOFURANOSYLTRANSFERASE GLFT2"/>
    <property type="match status" value="1"/>
</dbReference>
<gene>
    <name evidence="6" type="ORF">NWI01_09780</name>
</gene>
<keyword evidence="2" id="KW-0328">Glycosyltransferase</keyword>
<sequence>MVFGPVTDNQERAERSAHVMLERMAAQALNSRDYLAAFKYADRHCRIDPSSAAHCFVLRAEANWKLERMEAAMADLAQALLVDPSDLAANRRMLAWSATGDRRRNAAINLIGRDNSPAVLRLAIEELRRAGHRHWAAYSVFDNHVTGWVAWTLANSVEVSVGVENSALISRLEPDPFHPLASIDVQAAAFLARRPASRAPQTLTLTCDGEVFRVRRLAPNLSSPPASSNLSRRSTAPQPDTLPPTVIVPVYRDVPATLDCFDSLIKARASHAAGKHSFRIMAINDASPEPELRRHLSELAARGAIDLLANETNLGFVGAINRALENVPAGDVVLLNSDTIVPPGFVERLADVAHSAPDIGTVTPLSNNGDMFSFPVPNGLNPMQSYDGVLEIDGIASIANAGNVTDVPSGIGFCLYVTRDCLKAIGALSENFERGYLEDVDLCLRARDKGFRNVCAPSVYVGHHGSKSFQHEKRRLVLRNLEVLDQRFPDYRRECRAFEIADPLRPARARLDRALTWPRQPSVLILGHRRKFAVAEERARQLRQRGERAILLSRERDVVHVRAADGSNPQAVQLSLDTETGAAEAADIITRLHPERVEIFDPSPLPRLIDLIRQLGLPVHPWLTAGTLSEAITSLPDETPLLAPGRIAQAFAKAHWPERKIVLQNWPIRPLTLKPVHGARRSLAIIPSAPSPASFRMMRRLADGLRRRAPSRSVIVAGVTCDDDRLMSCANVFVTGKVVAGEIGDVLAPHNPGWLLTDFDEPAFGHPLIEAARRASIPVAYRDWSAGSAKPRKADLAIPPDTGQEDFVDAVIAWAGLT</sequence>
<dbReference type="OrthoDB" id="9771846at2"/>
<comment type="caution">
    <text evidence="6">The sequence shown here is derived from an EMBL/GenBank/DDBJ whole genome shotgun (WGS) entry which is preliminary data.</text>
</comment>
<evidence type="ECO:0000313" key="6">
    <source>
        <dbReference type="EMBL" id="GEC15086.1"/>
    </source>
</evidence>
<evidence type="ECO:0000256" key="1">
    <source>
        <dbReference type="ARBA" id="ARBA00006739"/>
    </source>
</evidence>
<dbReference type="SUPFAM" id="SSF53448">
    <property type="entry name" value="Nucleotide-diphospho-sugar transferases"/>
    <property type="match status" value="1"/>
</dbReference>
<dbReference type="Gene3D" id="1.25.40.10">
    <property type="entry name" value="Tetratricopeptide repeat domain"/>
    <property type="match status" value="1"/>
</dbReference>
<dbReference type="PANTHER" id="PTHR43179">
    <property type="entry name" value="RHAMNOSYLTRANSFERASE WBBL"/>
    <property type="match status" value="1"/>
</dbReference>
<dbReference type="InterPro" id="IPR011990">
    <property type="entry name" value="TPR-like_helical_dom_sf"/>
</dbReference>